<proteinExistence type="evidence at transcript level"/>
<keyword evidence="5" id="KW-0690">Ribosome biogenesis</keyword>
<evidence type="ECO:0000313" key="8">
    <source>
        <dbReference type="EMBL" id="AFJ69498.1"/>
    </source>
</evidence>
<dbReference type="InterPro" id="IPR043141">
    <property type="entry name" value="Ribosomal_uL10-like_sf"/>
</dbReference>
<dbReference type="Pfam" id="PF00466">
    <property type="entry name" value="Ribosomal_L10"/>
    <property type="match status" value="1"/>
</dbReference>
<comment type="similarity">
    <text evidence="2 5">Belongs to the universal ribosomal protein uL10 family.</text>
</comment>
<dbReference type="GO" id="GO:0005730">
    <property type="term" value="C:nucleolus"/>
    <property type="evidence" value="ECO:0007669"/>
    <property type="project" value="UniProtKB-SubCell"/>
</dbReference>
<comment type="function">
    <text evidence="1 5">Component of the ribosome assembly machinery. Nuclear paralog of the ribosomal protein P0, it binds pre-60S subunits at an early stage of assembly in the nucleolus, and is replaced by P0 in cytoplasmic pre-60S subunits and mature 80S ribosomes.</text>
</comment>
<dbReference type="InterPro" id="IPR001790">
    <property type="entry name" value="Ribosomal_uL10"/>
</dbReference>
<organism evidence="8">
    <name type="scientific">Nannochloropsis gaditana (strain CCMP526)</name>
    <name type="common">Green microalga</name>
    <name type="synonym">Microchloropsis gaditana</name>
    <dbReference type="NCBI Taxonomy" id="1093141"/>
    <lineage>
        <taxon>Eukaryota</taxon>
        <taxon>Sar</taxon>
        <taxon>Stramenopiles</taxon>
        <taxon>Ochrophyta</taxon>
        <taxon>Eustigmatophyceae</taxon>
        <taxon>Eustigmatales</taxon>
        <taxon>Monodopsidaceae</taxon>
        <taxon>Nannochloropsis</taxon>
    </lineage>
</organism>
<dbReference type="PANTHER" id="PTHR45841:SF1">
    <property type="entry name" value="MRNA TURNOVER PROTEIN 4 HOMOLOG"/>
    <property type="match status" value="1"/>
</dbReference>
<feature type="non-terminal residue" evidence="8">
    <location>
        <position position="1"/>
    </location>
</feature>
<dbReference type="Gene3D" id="3.90.105.20">
    <property type="match status" value="1"/>
</dbReference>
<dbReference type="Gene3D" id="3.30.70.1730">
    <property type="match status" value="1"/>
</dbReference>
<dbReference type="InterPro" id="IPR033867">
    <property type="entry name" value="Mrt4"/>
</dbReference>
<dbReference type="InterPro" id="IPR043164">
    <property type="entry name" value="Ribosomal_uL10-like_insert_sf"/>
</dbReference>
<dbReference type="GO" id="GO:0005737">
    <property type="term" value="C:cytoplasm"/>
    <property type="evidence" value="ECO:0007669"/>
    <property type="project" value="UniProtKB-SubCell"/>
</dbReference>
<evidence type="ECO:0000256" key="3">
    <source>
        <dbReference type="ARBA" id="ARBA00022490"/>
    </source>
</evidence>
<keyword evidence="4 5" id="KW-0539">Nucleus</keyword>
<accession>I2CRG5</accession>
<dbReference type="InterPro" id="IPR051742">
    <property type="entry name" value="Ribosome_Assembly_uL10"/>
</dbReference>
<evidence type="ECO:0000259" key="7">
    <source>
        <dbReference type="Pfam" id="PF17777"/>
    </source>
</evidence>
<dbReference type="GO" id="GO:0000027">
    <property type="term" value="P:ribosomal large subunit assembly"/>
    <property type="evidence" value="ECO:0007669"/>
    <property type="project" value="InterPro"/>
</dbReference>
<dbReference type="GO" id="GO:0030687">
    <property type="term" value="C:preribosome, large subunit precursor"/>
    <property type="evidence" value="ECO:0007669"/>
    <property type="project" value="TreeGrafter"/>
</dbReference>
<dbReference type="InterPro" id="IPR040637">
    <property type="entry name" value="Ribosomal_uL10-like_insert"/>
</dbReference>
<evidence type="ECO:0000256" key="1">
    <source>
        <dbReference type="ARBA" id="ARBA00004046"/>
    </source>
</evidence>
<dbReference type="CDD" id="cd05796">
    <property type="entry name" value="Ribosomal_P0_like"/>
    <property type="match status" value="1"/>
</dbReference>
<dbReference type="FunFam" id="3.30.70.1730:FF:000005">
    <property type="entry name" value="Ribosome assembly factor mrt4"/>
    <property type="match status" value="1"/>
</dbReference>
<dbReference type="EMBL" id="JU980435">
    <property type="protein sequence ID" value="AFJ69498.1"/>
    <property type="molecule type" value="mRNA"/>
</dbReference>
<dbReference type="GO" id="GO:0000956">
    <property type="term" value="P:nuclear-transcribed mRNA catabolic process"/>
    <property type="evidence" value="ECO:0007669"/>
    <property type="project" value="TreeGrafter"/>
</dbReference>
<feature type="region of interest" description="Disordered" evidence="6">
    <location>
        <begin position="1"/>
        <end position="43"/>
    </location>
</feature>
<comment type="subunit">
    <text evidence="5">Associates with the pre-60S ribosomal particle.</text>
</comment>
<sequence>RENNRQLCVPGAGTEPSLSTSMPRSRRDQKVSLTKTTSKGKEQKAGTIAKVREALDSFTSLYVFSFQHMRSSKFKDVRIDWRDSRFFMGKNKVMQKALGLLPEDEFRDNLRFLSKRLSGQVGLLATNRSREEVLTYFENFKVQDFAKPGVIADADVTLEPSKDPLHFFPTSMFQLFRKLGLNLETKNGKLVLLEAFPVCRKGKAITPEQAKLMTHLDLPLVDFRIRLVCCWRDGEFEELE</sequence>
<evidence type="ECO:0000256" key="5">
    <source>
        <dbReference type="RuleBase" id="RU364039"/>
    </source>
</evidence>
<comment type="subcellular location">
    <subcellularLocation>
        <location evidence="5">Cytoplasm</location>
    </subcellularLocation>
    <subcellularLocation>
        <location evidence="5">Nucleus</location>
        <location evidence="5">Nucleolus</location>
    </subcellularLocation>
</comment>
<dbReference type="SUPFAM" id="SSF160369">
    <property type="entry name" value="Ribosomal protein L10-like"/>
    <property type="match status" value="1"/>
</dbReference>
<dbReference type="Pfam" id="PF17777">
    <property type="entry name" value="RL10P_insert"/>
    <property type="match status" value="1"/>
</dbReference>
<reference evidence="8" key="2">
    <citation type="journal article" date="2012" name="Nat. Commun.">
        <title>Draft genome sequence and genetic transformation of the oleaginous alga Nannochloropis gaditana.</title>
        <authorList>
            <person name="Radakovits R."/>
            <person name="Jinkerson R.E."/>
            <person name="Fuerstenberg S.I."/>
            <person name="Tae H."/>
            <person name="Settlage R.E."/>
            <person name="Boore J.L."/>
            <person name="Posewitz M.C."/>
        </authorList>
    </citation>
    <scope>NUCLEOTIDE SEQUENCE</scope>
    <source>
        <strain evidence="8">CCMP526</strain>
    </source>
</reference>
<dbReference type="GO" id="GO:0003723">
    <property type="term" value="F:RNA binding"/>
    <property type="evidence" value="ECO:0007669"/>
    <property type="project" value="TreeGrafter"/>
</dbReference>
<feature type="domain" description="Large ribosomal subunit protein uL10-like insertion" evidence="7">
    <location>
        <begin position="146"/>
        <end position="216"/>
    </location>
</feature>
<dbReference type="PANTHER" id="PTHR45841">
    <property type="entry name" value="MRNA TURNOVER PROTEIN 4 MRTO4"/>
    <property type="match status" value="1"/>
</dbReference>
<evidence type="ECO:0000256" key="6">
    <source>
        <dbReference type="SAM" id="MobiDB-lite"/>
    </source>
</evidence>
<reference evidence="8" key="1">
    <citation type="journal article" date="2012" name="Bioengineered">
        <title>Additional insights into the genome of the oleaginous model alga Nannochloropsis gaditana.</title>
        <authorList>
            <person name="Jinkerson R.E."/>
            <person name="Radakovits R."/>
            <person name="Posewitz M.C."/>
        </authorList>
    </citation>
    <scope>NUCLEOTIDE SEQUENCE</scope>
    <source>
        <strain evidence="8">CCMP526</strain>
    </source>
</reference>
<name>I2CRG5_NANGC</name>
<gene>
    <name evidence="8" type="ORF">NGATSA_3027300</name>
</gene>
<dbReference type="GO" id="GO:0006364">
    <property type="term" value="P:rRNA processing"/>
    <property type="evidence" value="ECO:0007669"/>
    <property type="project" value="TreeGrafter"/>
</dbReference>
<dbReference type="AlphaFoldDB" id="I2CRG5"/>
<protein>
    <recommendedName>
        <fullName evidence="5">Ribosome assembly factor mrt4</fullName>
    </recommendedName>
</protein>
<evidence type="ECO:0000256" key="4">
    <source>
        <dbReference type="ARBA" id="ARBA00023242"/>
    </source>
</evidence>
<evidence type="ECO:0000256" key="2">
    <source>
        <dbReference type="ARBA" id="ARBA00008889"/>
    </source>
</evidence>
<keyword evidence="3 5" id="KW-0963">Cytoplasm</keyword>